<evidence type="ECO:0000256" key="1">
    <source>
        <dbReference type="ARBA" id="ARBA00022448"/>
    </source>
</evidence>
<dbReference type="AlphaFoldDB" id="A0A545UAC7"/>
<organism evidence="8 9">
    <name type="scientific">Aliikangiella coralliicola</name>
    <dbReference type="NCBI Taxonomy" id="2592383"/>
    <lineage>
        <taxon>Bacteria</taxon>
        <taxon>Pseudomonadati</taxon>
        <taxon>Pseudomonadota</taxon>
        <taxon>Gammaproteobacteria</taxon>
        <taxon>Oceanospirillales</taxon>
        <taxon>Pleioneaceae</taxon>
        <taxon>Aliikangiella</taxon>
    </lineage>
</organism>
<dbReference type="SUPFAM" id="SSF52540">
    <property type="entry name" value="P-loop containing nucleoside triphosphate hydrolases"/>
    <property type="match status" value="1"/>
</dbReference>
<evidence type="ECO:0000256" key="5">
    <source>
        <dbReference type="ARBA" id="ARBA00022967"/>
    </source>
</evidence>
<feature type="domain" description="ABC transporter" evidence="7">
    <location>
        <begin position="25"/>
        <end position="225"/>
    </location>
</feature>
<dbReference type="Proteomes" id="UP000315439">
    <property type="component" value="Unassembled WGS sequence"/>
</dbReference>
<sequence length="226" mass="25268">MKNENGDENNNQQTDSQRFVPRTILTVTNLGIRRSERWLFRDLNFELKSGEVIQVVGENGAGKTSLLRSLCGLLPYARGEAKWAEIDESECLPLFLGHLPAVKPELTVFENLKFHPIAGEFATESQIEAAIEEVQLGFYLDTQARYLSAGQVRRVGLARLLIAQTPCWILDEPFTSLDVDGCHWLEGKIDDFAKNGGCVLLTSHQSIHLPTPPKLLELSNAEQFTC</sequence>
<dbReference type="InterPro" id="IPR003593">
    <property type="entry name" value="AAA+_ATPase"/>
</dbReference>
<keyword evidence="5" id="KW-1278">Translocase</keyword>
<keyword evidence="6" id="KW-0472">Membrane</keyword>
<dbReference type="RefSeq" id="WP_142932354.1">
    <property type="nucleotide sequence ID" value="NZ_ML660166.1"/>
</dbReference>
<dbReference type="GO" id="GO:0005524">
    <property type="term" value="F:ATP binding"/>
    <property type="evidence" value="ECO:0007669"/>
    <property type="project" value="UniProtKB-KW"/>
</dbReference>
<dbReference type="PANTHER" id="PTHR43499:SF1">
    <property type="entry name" value="ABC TRANSPORTER I FAMILY MEMBER 1"/>
    <property type="match status" value="1"/>
</dbReference>
<dbReference type="PROSITE" id="PS50893">
    <property type="entry name" value="ABC_TRANSPORTER_2"/>
    <property type="match status" value="1"/>
</dbReference>
<dbReference type="SMART" id="SM00382">
    <property type="entry name" value="AAA"/>
    <property type="match status" value="1"/>
</dbReference>
<keyword evidence="2" id="KW-0547">Nucleotide-binding</keyword>
<dbReference type="PANTHER" id="PTHR43499">
    <property type="entry name" value="ABC TRANSPORTER I FAMILY MEMBER 1"/>
    <property type="match status" value="1"/>
</dbReference>
<proteinExistence type="predicted"/>
<dbReference type="NCBIfam" id="NF010061">
    <property type="entry name" value="PRK13538.1"/>
    <property type="match status" value="1"/>
</dbReference>
<keyword evidence="4" id="KW-0067">ATP-binding</keyword>
<name>A0A545UAC7_9GAMM</name>
<dbReference type="Pfam" id="PF00005">
    <property type="entry name" value="ABC_tran"/>
    <property type="match status" value="1"/>
</dbReference>
<keyword evidence="1" id="KW-0813">Transport</keyword>
<evidence type="ECO:0000259" key="7">
    <source>
        <dbReference type="PROSITE" id="PS50893"/>
    </source>
</evidence>
<comment type="caution">
    <text evidence="8">The sequence shown here is derived from an EMBL/GenBank/DDBJ whole genome shotgun (WGS) entry which is preliminary data.</text>
</comment>
<dbReference type="InterPro" id="IPR005895">
    <property type="entry name" value="ABC_transptr_haem_export_CcmA"/>
</dbReference>
<keyword evidence="3" id="KW-0201">Cytochrome c-type biogenesis</keyword>
<dbReference type="EMBL" id="VIKS01000010">
    <property type="protein sequence ID" value="TQV86431.1"/>
    <property type="molecule type" value="Genomic_DNA"/>
</dbReference>
<dbReference type="GO" id="GO:0022857">
    <property type="term" value="F:transmembrane transporter activity"/>
    <property type="evidence" value="ECO:0007669"/>
    <property type="project" value="InterPro"/>
</dbReference>
<evidence type="ECO:0000313" key="8">
    <source>
        <dbReference type="EMBL" id="TQV86431.1"/>
    </source>
</evidence>
<dbReference type="Gene3D" id="3.40.50.300">
    <property type="entry name" value="P-loop containing nucleotide triphosphate hydrolases"/>
    <property type="match status" value="1"/>
</dbReference>
<reference evidence="8 9" key="1">
    <citation type="submission" date="2019-07" db="EMBL/GenBank/DDBJ databases">
        <title>Draft genome for Aliikangiella sp. M105.</title>
        <authorList>
            <person name="Wang G."/>
        </authorList>
    </citation>
    <scope>NUCLEOTIDE SEQUENCE [LARGE SCALE GENOMIC DNA]</scope>
    <source>
        <strain evidence="8 9">M105</strain>
    </source>
</reference>
<dbReference type="NCBIfam" id="TIGR01189">
    <property type="entry name" value="ccmA"/>
    <property type="match status" value="1"/>
</dbReference>
<dbReference type="OrthoDB" id="9800654at2"/>
<dbReference type="InterPro" id="IPR027417">
    <property type="entry name" value="P-loop_NTPase"/>
</dbReference>
<evidence type="ECO:0000256" key="6">
    <source>
        <dbReference type="ARBA" id="ARBA00023136"/>
    </source>
</evidence>
<dbReference type="GO" id="GO:0017004">
    <property type="term" value="P:cytochrome complex assembly"/>
    <property type="evidence" value="ECO:0007669"/>
    <property type="project" value="UniProtKB-KW"/>
</dbReference>
<evidence type="ECO:0000256" key="3">
    <source>
        <dbReference type="ARBA" id="ARBA00022748"/>
    </source>
</evidence>
<gene>
    <name evidence="8" type="primary">ccmA</name>
    <name evidence="8" type="ORF">FLL46_16055</name>
</gene>
<protein>
    <submittedName>
        <fullName evidence="8">Cytochrome c biogenesis heme-transporting ATPase CcmA</fullName>
    </submittedName>
</protein>
<evidence type="ECO:0000256" key="4">
    <source>
        <dbReference type="ARBA" id="ARBA00022840"/>
    </source>
</evidence>
<accession>A0A545UAC7</accession>
<dbReference type="GO" id="GO:0016887">
    <property type="term" value="F:ATP hydrolysis activity"/>
    <property type="evidence" value="ECO:0007669"/>
    <property type="project" value="InterPro"/>
</dbReference>
<evidence type="ECO:0000313" key="9">
    <source>
        <dbReference type="Proteomes" id="UP000315439"/>
    </source>
</evidence>
<dbReference type="InterPro" id="IPR003439">
    <property type="entry name" value="ABC_transporter-like_ATP-bd"/>
</dbReference>
<keyword evidence="9" id="KW-1185">Reference proteome</keyword>
<evidence type="ECO:0000256" key="2">
    <source>
        <dbReference type="ARBA" id="ARBA00022741"/>
    </source>
</evidence>